<evidence type="ECO:0000313" key="2">
    <source>
        <dbReference type="EMBL" id="EEQ48611.1"/>
    </source>
</evidence>
<dbReference type="NCBIfam" id="TIGR00277">
    <property type="entry name" value="HDIG"/>
    <property type="match status" value="1"/>
</dbReference>
<dbReference type="InterPro" id="IPR006675">
    <property type="entry name" value="HDIG_dom"/>
</dbReference>
<dbReference type="eggNOG" id="COG3437">
    <property type="taxonomic scope" value="Bacteria"/>
</dbReference>
<dbReference type="EMBL" id="ACLA01000014">
    <property type="protein sequence ID" value="EEQ48611.1"/>
    <property type="molecule type" value="Genomic_DNA"/>
</dbReference>
<dbReference type="CDD" id="cd00077">
    <property type="entry name" value="HDc"/>
    <property type="match status" value="1"/>
</dbReference>
<dbReference type="AlphaFoldDB" id="C4V3J7"/>
<name>C4V3J7_9FIRM</name>
<dbReference type="STRING" id="638302.HMPREF0908_1091"/>
<comment type="caution">
    <text evidence="2">The sequence shown here is derived from an EMBL/GenBank/DDBJ whole genome shotgun (WGS) entry which is preliminary data.</text>
</comment>
<dbReference type="InterPro" id="IPR006674">
    <property type="entry name" value="HD_domain"/>
</dbReference>
<accession>C4V3J7</accession>
<dbReference type="Gene3D" id="1.10.3210.10">
    <property type="entry name" value="Hypothetical protein af1432"/>
    <property type="match status" value="1"/>
</dbReference>
<evidence type="ECO:0000313" key="3">
    <source>
        <dbReference type="Proteomes" id="UP000005309"/>
    </source>
</evidence>
<dbReference type="PROSITE" id="PS51831">
    <property type="entry name" value="HD"/>
    <property type="match status" value="1"/>
</dbReference>
<gene>
    <name evidence="2" type="ORF">HMPREF0908_1091</name>
</gene>
<dbReference type="RefSeq" id="WP_006689825.1">
    <property type="nucleotide sequence ID" value="NZ_GG694006.1"/>
</dbReference>
<feature type="domain" description="HD" evidence="1">
    <location>
        <begin position="40"/>
        <end position="151"/>
    </location>
</feature>
<protein>
    <submittedName>
        <fullName evidence="2">HD domain protein</fullName>
    </submittedName>
</protein>
<organism evidence="2 3">
    <name type="scientific">Selenomonas flueggei ATCC 43531</name>
    <dbReference type="NCBI Taxonomy" id="638302"/>
    <lineage>
        <taxon>Bacteria</taxon>
        <taxon>Bacillati</taxon>
        <taxon>Bacillota</taxon>
        <taxon>Negativicutes</taxon>
        <taxon>Selenomonadales</taxon>
        <taxon>Selenomonadaceae</taxon>
        <taxon>Selenomonas</taxon>
    </lineage>
</organism>
<proteinExistence type="predicted"/>
<evidence type="ECO:0000259" key="1">
    <source>
        <dbReference type="PROSITE" id="PS51831"/>
    </source>
</evidence>
<reference evidence="2 3" key="1">
    <citation type="submission" date="2009-04" db="EMBL/GenBank/DDBJ databases">
        <authorList>
            <person name="Qin X."/>
            <person name="Bachman B."/>
            <person name="Battles P."/>
            <person name="Bell A."/>
            <person name="Bess C."/>
            <person name="Bickham C."/>
            <person name="Chaboub L."/>
            <person name="Chen D."/>
            <person name="Coyle M."/>
            <person name="Deiros D.R."/>
            <person name="Dinh H."/>
            <person name="Forbes L."/>
            <person name="Fowler G."/>
            <person name="Francisco L."/>
            <person name="Fu Q."/>
            <person name="Gubbala S."/>
            <person name="Hale W."/>
            <person name="Han Y."/>
            <person name="Hemphill L."/>
            <person name="Highlander S.K."/>
            <person name="Hirani K."/>
            <person name="Hogues M."/>
            <person name="Jackson L."/>
            <person name="Jakkamsetti A."/>
            <person name="Javaid M."/>
            <person name="Jiang H."/>
            <person name="Korchina V."/>
            <person name="Kovar C."/>
            <person name="Lara F."/>
            <person name="Lee S."/>
            <person name="Mata R."/>
            <person name="Mathew T."/>
            <person name="Moen C."/>
            <person name="Morales K."/>
            <person name="Munidasa M."/>
            <person name="Nazareth L."/>
            <person name="Ngo R."/>
            <person name="Nguyen L."/>
            <person name="Okwuonu G."/>
            <person name="Ongeri F."/>
            <person name="Patil S."/>
            <person name="Petrosino J."/>
            <person name="Pham C."/>
            <person name="Pham P."/>
            <person name="Pu L.-L."/>
            <person name="Puazo M."/>
            <person name="Raj R."/>
            <person name="Reid J."/>
            <person name="Rouhana J."/>
            <person name="Saada N."/>
            <person name="Shang Y."/>
            <person name="Simmons D."/>
            <person name="Thornton R."/>
            <person name="Warren J."/>
            <person name="Weissenberger G."/>
            <person name="Zhang J."/>
            <person name="Zhang L."/>
            <person name="Zhou C."/>
            <person name="Zhu D."/>
            <person name="Muzny D."/>
            <person name="Worley K."/>
            <person name="Gibbs R."/>
        </authorList>
    </citation>
    <scope>NUCLEOTIDE SEQUENCE [LARGE SCALE GENOMIC DNA]</scope>
    <source>
        <strain evidence="2 3">ATCC 43531</strain>
    </source>
</reference>
<dbReference type="InterPro" id="IPR003607">
    <property type="entry name" value="HD/PDEase_dom"/>
</dbReference>
<dbReference type="OrthoDB" id="9797344at2"/>
<dbReference type="HOGENOM" id="CLU_087303_0_0_9"/>
<dbReference type="Pfam" id="PF01966">
    <property type="entry name" value="HD"/>
    <property type="match status" value="1"/>
</dbReference>
<dbReference type="SUPFAM" id="SSF109604">
    <property type="entry name" value="HD-domain/PDEase-like"/>
    <property type="match status" value="1"/>
</dbReference>
<dbReference type="Proteomes" id="UP000005309">
    <property type="component" value="Unassembled WGS sequence"/>
</dbReference>
<keyword evidence="3" id="KW-1185">Reference proteome</keyword>
<sequence length="261" mass="30017">MQDMLTEMHRWMVSYMRSFRTNDPEVMRGIQLKEIHTGYVTAHARALAKHLGCHAHDMAIAEIIGLFHDVGRFRQYARYRTFNDAASEDHAELGLKVLAEENILAPLSDVDAEAVRFAIKYHNKKEIAPTRDERKLFFAKVIRDADKLDIYRVLLPFLTPEGAEKAPNFVPSDAAQEVSPDFVADFAAGRQADYYRLRTNGDRKIVRLMWIYDINFMWTLRRIVERGYVDTFIASLPAQAGIAEGVAKLRAYIDRYCAQND</sequence>